<reference evidence="1" key="1">
    <citation type="journal article" date="2022" name="Front. Microbiol.">
        <title>New perspectives on an old grouping: The genomic and phenotypic variability of Oxalobacter formigenes and the implications for calcium oxalate stone prevention.</title>
        <authorList>
            <person name="Chmiel J.A."/>
            <person name="Carr C."/>
            <person name="Stuivenberg G.A."/>
            <person name="Venema R."/>
            <person name="Chanyi R.M."/>
            <person name="Al K.F."/>
            <person name="Giguere D."/>
            <person name="Say H."/>
            <person name="Akouris P.P."/>
            <person name="Dominguez Romero S.A."/>
            <person name="Kwong A."/>
            <person name="Tai V."/>
            <person name="Koval S.F."/>
            <person name="Razvi H."/>
            <person name="Bjazevic J."/>
            <person name="Burton J.P."/>
        </authorList>
    </citation>
    <scope>NUCLEOTIDE SEQUENCE</scope>
    <source>
        <strain evidence="1">HOxNP-1</strain>
    </source>
</reference>
<gene>
    <name evidence="1" type="ORF">NB645_07305</name>
</gene>
<evidence type="ECO:0000313" key="1">
    <source>
        <dbReference type="EMBL" id="WAV96628.1"/>
    </source>
</evidence>
<protein>
    <submittedName>
        <fullName evidence="1">Uncharacterized protein</fullName>
    </submittedName>
</protein>
<organism evidence="1 2">
    <name type="scientific">Oxalobacter aliiformigenes</name>
    <dbReference type="NCBI Taxonomy" id="2946593"/>
    <lineage>
        <taxon>Bacteria</taxon>
        <taxon>Pseudomonadati</taxon>
        <taxon>Pseudomonadota</taxon>
        <taxon>Betaproteobacteria</taxon>
        <taxon>Burkholderiales</taxon>
        <taxon>Oxalobacteraceae</taxon>
        <taxon>Oxalobacter</taxon>
    </lineage>
</organism>
<accession>A0ABY7JIK7</accession>
<sequence length="95" mass="10951">MFAQNKTHQVVGVLISGKLEKIVRRIKSRGIISKTIICEERGQAITYDKFKAGFRNTRLKAKAHADENRLDFEWFQFKNDLRAKVVSNSEPQDNA</sequence>
<dbReference type="Proteomes" id="UP001164794">
    <property type="component" value="Chromosome"/>
</dbReference>
<keyword evidence="2" id="KW-1185">Reference proteome</keyword>
<evidence type="ECO:0000313" key="2">
    <source>
        <dbReference type="Proteomes" id="UP001164794"/>
    </source>
</evidence>
<proteinExistence type="predicted"/>
<dbReference type="EMBL" id="CP098248">
    <property type="protein sequence ID" value="WAV96628.1"/>
    <property type="molecule type" value="Genomic_DNA"/>
</dbReference>
<dbReference type="RefSeq" id="WP_269264105.1">
    <property type="nucleotide sequence ID" value="NZ_CP098248.1"/>
</dbReference>
<name>A0ABY7JIK7_9BURK</name>